<reference evidence="3" key="1">
    <citation type="submission" date="2017-06" db="EMBL/GenBank/DDBJ databases">
        <authorList>
            <person name="Varghese N."/>
            <person name="Submissions S."/>
        </authorList>
    </citation>
    <scope>NUCLEOTIDE SEQUENCE [LARGE SCALE GENOMIC DNA]</scope>
    <source>
        <strain evidence="3">DSM 27993</strain>
    </source>
</reference>
<organism evidence="2 3">
    <name type="scientific">Lutibacter flavus</name>
    <dbReference type="NCBI Taxonomy" id="691689"/>
    <lineage>
        <taxon>Bacteria</taxon>
        <taxon>Pseudomonadati</taxon>
        <taxon>Bacteroidota</taxon>
        <taxon>Flavobacteriia</taxon>
        <taxon>Flavobacteriales</taxon>
        <taxon>Flavobacteriaceae</taxon>
        <taxon>Lutibacter</taxon>
    </lineage>
</organism>
<dbReference type="Proteomes" id="UP000198412">
    <property type="component" value="Unassembled WGS sequence"/>
</dbReference>
<keyword evidence="3" id="KW-1185">Reference proteome</keyword>
<dbReference type="OrthoDB" id="9814103at2"/>
<dbReference type="AlphaFoldDB" id="A0A238VCW0"/>
<gene>
    <name evidence="2" type="ORF">SAMN04488111_0302</name>
</gene>
<dbReference type="Pfam" id="PF12867">
    <property type="entry name" value="DinB_2"/>
    <property type="match status" value="1"/>
</dbReference>
<accession>A0A238VCW0</accession>
<proteinExistence type="predicted"/>
<dbReference type="EMBL" id="FZNX01000001">
    <property type="protein sequence ID" value="SNR32225.1"/>
    <property type="molecule type" value="Genomic_DNA"/>
</dbReference>
<name>A0A238VCW0_9FLAO</name>
<dbReference type="InterPro" id="IPR024775">
    <property type="entry name" value="DinB-like"/>
</dbReference>
<protein>
    <submittedName>
        <fullName evidence="2">DinB superfamily protein</fullName>
    </submittedName>
</protein>
<evidence type="ECO:0000313" key="2">
    <source>
        <dbReference type="EMBL" id="SNR32225.1"/>
    </source>
</evidence>
<dbReference type="Gene3D" id="1.20.120.450">
    <property type="entry name" value="dinb family like domain"/>
    <property type="match status" value="1"/>
</dbReference>
<dbReference type="InterPro" id="IPR034660">
    <property type="entry name" value="DinB/YfiT-like"/>
</dbReference>
<sequence>MKTLINNIVKQLKDIQNEQVWLNVNFKKKLDLLNENEIFTRPIPTLHSVAELISHLTFWRQEAILKIKTKKGLLTDESEENWLTIEQLKIIGWNKIKSDYDDSLTEIIQLLEQKDDSFLNELYFDTDYKNYYNYSFLIEGILHHDIYHLGQIGMLVKLIKAK</sequence>
<evidence type="ECO:0000259" key="1">
    <source>
        <dbReference type="Pfam" id="PF12867"/>
    </source>
</evidence>
<dbReference type="RefSeq" id="WP_089376663.1">
    <property type="nucleotide sequence ID" value="NZ_FZNX01000001.1"/>
</dbReference>
<evidence type="ECO:0000313" key="3">
    <source>
        <dbReference type="Proteomes" id="UP000198412"/>
    </source>
</evidence>
<dbReference type="SUPFAM" id="SSF109854">
    <property type="entry name" value="DinB/YfiT-like putative metalloenzymes"/>
    <property type="match status" value="1"/>
</dbReference>
<feature type="domain" description="DinB-like" evidence="1">
    <location>
        <begin position="29"/>
        <end position="152"/>
    </location>
</feature>